<evidence type="ECO:0000313" key="1">
    <source>
        <dbReference type="EMBL" id="PYH40903.1"/>
    </source>
</evidence>
<gene>
    <name evidence="1" type="ORF">BP01DRAFT_369512</name>
</gene>
<proteinExistence type="predicted"/>
<dbReference type="AlphaFoldDB" id="A0A318Z809"/>
<accession>A0A318Z809</accession>
<protein>
    <submittedName>
        <fullName evidence="1">Uncharacterized protein</fullName>
    </submittedName>
</protein>
<dbReference type="Proteomes" id="UP000248349">
    <property type="component" value="Unassembled WGS sequence"/>
</dbReference>
<organism evidence="1 2">
    <name type="scientific">Aspergillus saccharolyticus JOP 1030-1</name>
    <dbReference type="NCBI Taxonomy" id="1450539"/>
    <lineage>
        <taxon>Eukaryota</taxon>
        <taxon>Fungi</taxon>
        <taxon>Dikarya</taxon>
        <taxon>Ascomycota</taxon>
        <taxon>Pezizomycotina</taxon>
        <taxon>Eurotiomycetes</taxon>
        <taxon>Eurotiomycetidae</taxon>
        <taxon>Eurotiales</taxon>
        <taxon>Aspergillaceae</taxon>
        <taxon>Aspergillus</taxon>
        <taxon>Aspergillus subgen. Circumdati</taxon>
    </lineage>
</organism>
<dbReference type="EMBL" id="KZ821274">
    <property type="protein sequence ID" value="PYH40903.1"/>
    <property type="molecule type" value="Genomic_DNA"/>
</dbReference>
<dbReference type="GeneID" id="37077783"/>
<name>A0A318Z809_9EURO</name>
<evidence type="ECO:0000313" key="2">
    <source>
        <dbReference type="Proteomes" id="UP000248349"/>
    </source>
</evidence>
<keyword evidence="2" id="KW-1185">Reference proteome</keyword>
<reference evidence="1 2" key="1">
    <citation type="submission" date="2016-12" db="EMBL/GenBank/DDBJ databases">
        <title>The genomes of Aspergillus section Nigri reveals drivers in fungal speciation.</title>
        <authorList>
            <consortium name="DOE Joint Genome Institute"/>
            <person name="Vesth T.C."/>
            <person name="Nybo J."/>
            <person name="Theobald S."/>
            <person name="Brandl J."/>
            <person name="Frisvad J.C."/>
            <person name="Nielsen K.F."/>
            <person name="Lyhne E.K."/>
            <person name="Kogle M.E."/>
            <person name="Kuo A."/>
            <person name="Riley R."/>
            <person name="Clum A."/>
            <person name="Nolan M."/>
            <person name="Lipzen A."/>
            <person name="Salamov A."/>
            <person name="Henrissat B."/>
            <person name="Wiebenga A."/>
            <person name="De Vries R.P."/>
            <person name="Grigoriev I.V."/>
            <person name="Mortensen U.H."/>
            <person name="Andersen M.R."/>
            <person name="Baker S.E."/>
        </authorList>
    </citation>
    <scope>NUCLEOTIDE SEQUENCE [LARGE SCALE GENOMIC DNA]</scope>
    <source>
        <strain evidence="1 2">JOP 1030-1</strain>
    </source>
</reference>
<sequence>MKYPRAVHPHTPEKAVVKTVGDDQIKRVSIANIPCNDPQCHCHFIYPKLYPEIEAIVCGPDSGQVCELHQHNTKLDVAFDAVGNQMFINEHHVCPVNRRVSLDVGVILRAKDVQFVNLEGLSDHSLLLTLRIGRTASAVRGSKMILKEKVVGFLPDPPRMRVFEDLYECRWPEKIIQIQLPEKRCRGWETVAVILKTFNQITAENYCRMAGMMMTPLVGGLNVRAIQKEIQVIKEKGPRKVRRHDPVSAKYKVEVNEKDKMKRINHAYEVHLMAFIYSSSRFTPREYKNRLS</sequence>
<dbReference type="RefSeq" id="XP_025426885.1">
    <property type="nucleotide sequence ID" value="XM_025576554.1"/>
</dbReference>
<dbReference type="OrthoDB" id="4469984at2759"/>
<dbReference type="STRING" id="1450539.A0A318Z809"/>